<proteinExistence type="predicted"/>
<dbReference type="AlphaFoldDB" id="A0A8J4WZ41"/>
<comment type="caution">
    <text evidence="3">The sequence shown here is derived from an EMBL/GenBank/DDBJ whole genome shotgun (WGS) entry which is preliminary data.</text>
</comment>
<evidence type="ECO:0000256" key="1">
    <source>
        <dbReference type="ARBA" id="ARBA00022614"/>
    </source>
</evidence>
<reference evidence="3" key="1">
    <citation type="submission" date="2020-07" db="EMBL/GenBank/DDBJ databases">
        <title>Clarias magur genome sequencing, assembly and annotation.</title>
        <authorList>
            <person name="Kushwaha B."/>
            <person name="Kumar R."/>
            <person name="Das P."/>
            <person name="Joshi C.G."/>
            <person name="Kumar D."/>
            <person name="Nagpure N.S."/>
            <person name="Pandey M."/>
            <person name="Agarwal S."/>
            <person name="Srivastava S."/>
            <person name="Singh M."/>
            <person name="Sahoo L."/>
            <person name="Jayasankar P."/>
            <person name="Meher P.K."/>
            <person name="Koringa P.G."/>
            <person name="Iquebal M.A."/>
            <person name="Das S.P."/>
            <person name="Bit A."/>
            <person name="Patnaik S."/>
            <person name="Patel N."/>
            <person name="Shah T.M."/>
            <person name="Hinsu A."/>
            <person name="Jena J.K."/>
        </authorList>
    </citation>
    <scope>NUCLEOTIDE SEQUENCE</scope>
    <source>
        <strain evidence="3">CIFAMagur01</strain>
        <tissue evidence="3">Testis</tissue>
    </source>
</reference>
<dbReference type="InterPro" id="IPR001611">
    <property type="entry name" value="Leu-rich_rpt"/>
</dbReference>
<keyword evidence="1" id="KW-0433">Leucine-rich repeat</keyword>
<feature type="non-terminal residue" evidence="3">
    <location>
        <position position="1"/>
    </location>
</feature>
<dbReference type="InterPro" id="IPR032675">
    <property type="entry name" value="LRR_dom_sf"/>
</dbReference>
<accession>A0A8J4WZ41</accession>
<name>A0A8J4WZ41_CLAMG</name>
<dbReference type="OrthoDB" id="120976at2759"/>
<evidence type="ECO:0000256" key="2">
    <source>
        <dbReference type="ARBA" id="ARBA00022737"/>
    </source>
</evidence>
<evidence type="ECO:0000313" key="3">
    <source>
        <dbReference type="EMBL" id="KAF5895591.1"/>
    </source>
</evidence>
<organism evidence="3 4">
    <name type="scientific">Clarias magur</name>
    <name type="common">Asian catfish</name>
    <name type="synonym">Macropteronotus magur</name>
    <dbReference type="NCBI Taxonomy" id="1594786"/>
    <lineage>
        <taxon>Eukaryota</taxon>
        <taxon>Metazoa</taxon>
        <taxon>Chordata</taxon>
        <taxon>Craniata</taxon>
        <taxon>Vertebrata</taxon>
        <taxon>Euteleostomi</taxon>
        <taxon>Actinopterygii</taxon>
        <taxon>Neopterygii</taxon>
        <taxon>Teleostei</taxon>
        <taxon>Ostariophysi</taxon>
        <taxon>Siluriformes</taxon>
        <taxon>Clariidae</taxon>
        <taxon>Clarias</taxon>
    </lineage>
</organism>
<dbReference type="Proteomes" id="UP000727407">
    <property type="component" value="Unassembled WGS sequence"/>
</dbReference>
<evidence type="ECO:0000313" key="4">
    <source>
        <dbReference type="Proteomes" id="UP000727407"/>
    </source>
</evidence>
<dbReference type="EMBL" id="QNUK01000316">
    <property type="protein sequence ID" value="KAF5895591.1"/>
    <property type="molecule type" value="Genomic_DNA"/>
</dbReference>
<feature type="non-terminal residue" evidence="3">
    <location>
        <position position="284"/>
    </location>
</feature>
<gene>
    <name evidence="3" type="ORF">DAT39_014709</name>
</gene>
<keyword evidence="2" id="KW-0677">Repeat</keyword>
<protein>
    <submittedName>
        <fullName evidence="3">Protein NLRC5-like</fullName>
    </submittedName>
</protein>
<dbReference type="PROSITE" id="PS51450">
    <property type="entry name" value="LRR"/>
    <property type="match status" value="1"/>
</dbReference>
<dbReference type="Gene3D" id="3.80.10.10">
    <property type="entry name" value="Ribonuclease Inhibitor"/>
    <property type="match status" value="2"/>
</dbReference>
<keyword evidence="4" id="KW-1185">Reference proteome</keyword>
<dbReference type="SUPFAM" id="SSF52047">
    <property type="entry name" value="RNI-like"/>
    <property type="match status" value="1"/>
</dbReference>
<dbReference type="SMART" id="SM00368">
    <property type="entry name" value="LRR_RI"/>
    <property type="match status" value="5"/>
</dbReference>
<dbReference type="InterPro" id="IPR051261">
    <property type="entry name" value="NLR"/>
</dbReference>
<sequence length="284" mass="31642">LLKSADAEEACKCLTNIVGKNPLLHKELDLIYRTPEDIKVNQLSALLQDPHYRLQKLTLYNKGSITVDEFATLTSALVLNPSHLRELNLNWNKPGESGVINLCDFLKNPKCKLQKLILYNSVSGKSGTDVVSALCTNPSHIRELYIWGCELGDSGVEKLCDLLKKHECKLETLRLWDSVSGKSCTDVVSALCTNPSHIRELDLSACELGDSGVEKLCDLLKKHECKLETLRLICCSITDRHCAALTAALKLNSSHLKHLDLRWNKLGNSVTELEELLRRSGGRL</sequence>
<dbReference type="Pfam" id="PF13516">
    <property type="entry name" value="LRR_6"/>
    <property type="match status" value="4"/>
</dbReference>
<dbReference type="PANTHER" id="PTHR24106">
    <property type="entry name" value="NACHT, LRR AND CARD DOMAINS-CONTAINING"/>
    <property type="match status" value="1"/>
</dbReference>